<dbReference type="VEuPathDB" id="FungiDB:MELLADRAFT_104093"/>
<dbReference type="AlphaFoldDB" id="F4RDJ2"/>
<evidence type="ECO:0000256" key="1">
    <source>
        <dbReference type="ARBA" id="ARBA00005519"/>
    </source>
</evidence>
<dbReference type="RefSeq" id="XP_007407137.1">
    <property type="nucleotide sequence ID" value="XM_007407075.1"/>
</dbReference>
<feature type="signal peptide" evidence="3">
    <location>
        <begin position="1"/>
        <end position="22"/>
    </location>
</feature>
<organism evidence="5">
    <name type="scientific">Melampsora larici-populina (strain 98AG31 / pathotype 3-4-7)</name>
    <name type="common">Poplar leaf rust fungus</name>
    <dbReference type="NCBI Taxonomy" id="747676"/>
    <lineage>
        <taxon>Eukaryota</taxon>
        <taxon>Fungi</taxon>
        <taxon>Dikarya</taxon>
        <taxon>Basidiomycota</taxon>
        <taxon>Pucciniomycotina</taxon>
        <taxon>Pucciniomycetes</taxon>
        <taxon>Pucciniales</taxon>
        <taxon>Melampsoraceae</taxon>
        <taxon>Melampsora</taxon>
    </lineage>
</organism>
<name>F4RDJ2_MELLP</name>
<dbReference type="InParanoid" id="F4RDJ2"/>
<reference evidence="5" key="1">
    <citation type="journal article" date="2011" name="Proc. Natl. Acad. Sci. U.S.A.">
        <title>Obligate biotrophy features unraveled by the genomic analysis of rust fungi.</title>
        <authorList>
            <person name="Duplessis S."/>
            <person name="Cuomo C.A."/>
            <person name="Lin Y.-C."/>
            <person name="Aerts A."/>
            <person name="Tisserant E."/>
            <person name="Veneault-Fourrey C."/>
            <person name="Joly D.L."/>
            <person name="Hacquard S."/>
            <person name="Amselem J."/>
            <person name="Cantarel B.L."/>
            <person name="Chiu R."/>
            <person name="Coutinho P.M."/>
            <person name="Feau N."/>
            <person name="Field M."/>
            <person name="Frey P."/>
            <person name="Gelhaye E."/>
            <person name="Goldberg J."/>
            <person name="Grabherr M.G."/>
            <person name="Kodira C.D."/>
            <person name="Kohler A."/>
            <person name="Kuees U."/>
            <person name="Lindquist E.A."/>
            <person name="Lucas S.M."/>
            <person name="Mago R."/>
            <person name="Mauceli E."/>
            <person name="Morin E."/>
            <person name="Murat C."/>
            <person name="Pangilinan J.L."/>
            <person name="Park R."/>
            <person name="Pearson M."/>
            <person name="Quesneville H."/>
            <person name="Rouhier N."/>
            <person name="Sakthikumar S."/>
            <person name="Salamov A.A."/>
            <person name="Schmutz J."/>
            <person name="Selles B."/>
            <person name="Shapiro H."/>
            <person name="Tanguay P."/>
            <person name="Tuskan G.A."/>
            <person name="Henrissat B."/>
            <person name="Van de Peer Y."/>
            <person name="Rouze P."/>
            <person name="Ellis J.G."/>
            <person name="Dodds P.N."/>
            <person name="Schein J.E."/>
            <person name="Zhong S."/>
            <person name="Hamelin R.C."/>
            <person name="Grigoriev I.V."/>
            <person name="Szabo L.J."/>
            <person name="Martin F."/>
        </authorList>
    </citation>
    <scope>NUCLEOTIDE SEQUENCE [LARGE SCALE GENOMIC DNA]</scope>
    <source>
        <strain evidence="5">98AG31 / pathotype 3-4-7</strain>
    </source>
</reference>
<dbReference type="GeneID" id="18922163"/>
<dbReference type="InterPro" id="IPR013320">
    <property type="entry name" value="ConA-like_dom_sf"/>
</dbReference>
<keyword evidence="2" id="KW-0624">Polysaccharide degradation</keyword>
<dbReference type="Proteomes" id="UP000001072">
    <property type="component" value="Unassembled WGS sequence"/>
</dbReference>
<evidence type="ECO:0000313" key="4">
    <source>
        <dbReference type="EMBL" id="EGG09410.1"/>
    </source>
</evidence>
<dbReference type="KEGG" id="mlr:MELLADRAFT_104093"/>
<keyword evidence="2" id="KW-0326">Glycosidase</keyword>
<evidence type="ECO:0000256" key="3">
    <source>
        <dbReference type="SAM" id="SignalP"/>
    </source>
</evidence>
<dbReference type="PANTHER" id="PTHR34002">
    <property type="entry name" value="BLR1656 PROTEIN"/>
    <property type="match status" value="1"/>
</dbReference>
<comment type="similarity">
    <text evidence="1 2">Belongs to the glycosyl hydrolase 12 (cellulase H) family.</text>
</comment>
<keyword evidence="2" id="KW-0119">Carbohydrate metabolism</keyword>
<dbReference type="GO" id="GO:0000272">
    <property type="term" value="P:polysaccharide catabolic process"/>
    <property type="evidence" value="ECO:0007669"/>
    <property type="project" value="UniProtKB-KW"/>
</dbReference>
<dbReference type="STRING" id="747676.F4RDJ2"/>
<evidence type="ECO:0000313" key="5">
    <source>
        <dbReference type="Proteomes" id="UP000001072"/>
    </source>
</evidence>
<gene>
    <name evidence="4" type="ORF">MELLADRAFT_104093</name>
</gene>
<protein>
    <submittedName>
        <fullName evidence="4">Endoglucanase</fullName>
    </submittedName>
</protein>
<keyword evidence="5" id="KW-1185">Reference proteome</keyword>
<feature type="chain" id="PRO_5003320730" evidence="3">
    <location>
        <begin position="23"/>
        <end position="278"/>
    </location>
</feature>
<dbReference type="Pfam" id="PF01670">
    <property type="entry name" value="Glyco_hydro_12"/>
    <property type="match status" value="1"/>
</dbReference>
<dbReference type="OrthoDB" id="89349at2759"/>
<accession>F4RDJ2</accession>
<dbReference type="PANTHER" id="PTHR34002:SF9">
    <property type="entry name" value="XYLOGLUCAN-SPECIFIC ENDO-BETA-1,4-GLUCANASE A"/>
    <property type="match status" value="1"/>
</dbReference>
<dbReference type="InterPro" id="IPR002594">
    <property type="entry name" value="GH12"/>
</dbReference>
<evidence type="ECO:0000256" key="2">
    <source>
        <dbReference type="RuleBase" id="RU361163"/>
    </source>
</evidence>
<dbReference type="eggNOG" id="ENOG502SH4Y">
    <property type="taxonomic scope" value="Eukaryota"/>
</dbReference>
<dbReference type="GO" id="GO:0008810">
    <property type="term" value="F:cellulase activity"/>
    <property type="evidence" value="ECO:0007669"/>
    <property type="project" value="InterPro"/>
</dbReference>
<dbReference type="SUPFAM" id="SSF49899">
    <property type="entry name" value="Concanavalin A-like lectins/glucanases"/>
    <property type="match status" value="1"/>
</dbReference>
<proteinExistence type="inferred from homology"/>
<keyword evidence="3" id="KW-0732">Signal</keyword>
<sequence>MFKCSVFDILLLISSLTKSTSSSRLSKRTGDTTDVLSYQNGQGQWGNIKLNDVYTLYVNAWGGDKATSDSFQKVASKGLKGIDVAWSTTYSWKPKTENDKNQVKSYANLDYRLANPPKIGAIKSIPTAWEWRYAERSQDLVANVAYDIWTSSDAKCGTAQPCSTNEIMIWLSKAGGAGPIGTKTDKVFRWNGCHLEAYLGDIKYQSNGQNVDWRVISLVATKDCQIIKNANLKEVFSWLIKEFQVKESDYLTAIGAGSEPFKGQATLETTRYNAQIKV</sequence>
<dbReference type="EMBL" id="GL883097">
    <property type="protein sequence ID" value="EGG09410.1"/>
    <property type="molecule type" value="Genomic_DNA"/>
</dbReference>
<dbReference type="Gene3D" id="2.60.120.180">
    <property type="match status" value="1"/>
</dbReference>
<keyword evidence="2" id="KW-0378">Hydrolase</keyword>
<dbReference type="HOGENOM" id="CLU_051064_1_2_1"/>
<dbReference type="InterPro" id="IPR013319">
    <property type="entry name" value="GH11/12"/>
</dbReference>